<evidence type="ECO:0000313" key="3">
    <source>
        <dbReference type="Proteomes" id="UP000230750"/>
    </source>
</evidence>
<keyword evidence="3" id="KW-1185">Reference proteome</keyword>
<dbReference type="OrthoDB" id="303379at2759"/>
<dbReference type="EMBL" id="MRZV01000028">
    <property type="protein sequence ID" value="PIK61615.1"/>
    <property type="molecule type" value="Genomic_DNA"/>
</dbReference>
<name>A0A2G8LN04_STIJA</name>
<reference evidence="2 3" key="1">
    <citation type="journal article" date="2017" name="PLoS Biol.">
        <title>The sea cucumber genome provides insights into morphological evolution and visceral regeneration.</title>
        <authorList>
            <person name="Zhang X."/>
            <person name="Sun L."/>
            <person name="Yuan J."/>
            <person name="Sun Y."/>
            <person name="Gao Y."/>
            <person name="Zhang L."/>
            <person name="Li S."/>
            <person name="Dai H."/>
            <person name="Hamel J.F."/>
            <person name="Liu C."/>
            <person name="Yu Y."/>
            <person name="Liu S."/>
            <person name="Lin W."/>
            <person name="Guo K."/>
            <person name="Jin S."/>
            <person name="Xu P."/>
            <person name="Storey K.B."/>
            <person name="Huan P."/>
            <person name="Zhang T."/>
            <person name="Zhou Y."/>
            <person name="Zhang J."/>
            <person name="Lin C."/>
            <person name="Li X."/>
            <person name="Xing L."/>
            <person name="Huo D."/>
            <person name="Sun M."/>
            <person name="Wang L."/>
            <person name="Mercier A."/>
            <person name="Li F."/>
            <person name="Yang H."/>
            <person name="Xiang J."/>
        </authorList>
    </citation>
    <scope>NUCLEOTIDE SEQUENCE [LARGE SCALE GENOMIC DNA]</scope>
    <source>
        <strain evidence="2">Shaxun</strain>
        <tissue evidence="2">Muscle</tissue>
    </source>
</reference>
<organism evidence="2 3">
    <name type="scientific">Stichopus japonicus</name>
    <name type="common">Sea cucumber</name>
    <dbReference type="NCBI Taxonomy" id="307972"/>
    <lineage>
        <taxon>Eukaryota</taxon>
        <taxon>Metazoa</taxon>
        <taxon>Echinodermata</taxon>
        <taxon>Eleutherozoa</taxon>
        <taxon>Echinozoa</taxon>
        <taxon>Holothuroidea</taxon>
        <taxon>Aspidochirotacea</taxon>
        <taxon>Aspidochirotida</taxon>
        <taxon>Stichopodidae</taxon>
        <taxon>Apostichopus</taxon>
    </lineage>
</organism>
<dbReference type="Proteomes" id="UP000230750">
    <property type="component" value="Unassembled WGS sequence"/>
</dbReference>
<accession>A0A2G8LN04</accession>
<evidence type="ECO:0000256" key="1">
    <source>
        <dbReference type="SAM" id="MobiDB-lite"/>
    </source>
</evidence>
<evidence type="ECO:0000313" key="2">
    <source>
        <dbReference type="EMBL" id="PIK61615.1"/>
    </source>
</evidence>
<gene>
    <name evidence="2" type="ORF">BSL78_01433</name>
</gene>
<protein>
    <submittedName>
        <fullName evidence="2">Uncharacterized protein</fullName>
    </submittedName>
</protein>
<comment type="caution">
    <text evidence="2">The sequence shown here is derived from an EMBL/GenBank/DDBJ whole genome shotgun (WGS) entry which is preliminary data.</text>
</comment>
<proteinExistence type="predicted"/>
<feature type="region of interest" description="Disordered" evidence="1">
    <location>
        <begin position="143"/>
        <end position="166"/>
    </location>
</feature>
<feature type="region of interest" description="Disordered" evidence="1">
    <location>
        <begin position="403"/>
        <end position="456"/>
    </location>
</feature>
<dbReference type="AlphaFoldDB" id="A0A2G8LN04"/>
<sequence length="456" mass="50578">MTRDSEGTMNGAKASYIALDEEAMTRDRADMMNNAKSSYIALDEEAMTRDRADTMNNAKSSYIALDEEAMTRDSEDTMNGAKSSYIALDEEAMTRDRENTVNGAKASYIALDEEAMTRDREDTVNGATSSYIAVDEEAMAEEPFSKAQHVGESCPTLDEEDKTRDKNASLITSKEAYTDIEKRVIKFADETATKDAIASFKGTSNYATDLNTEEIYNEADTQENIYDGVINDETFANEGNSMIGTTKLEAETYDDTMVVNTIKYEPTGSFGLKEDIYDENIVDDSSMFNGNLRQPETGLHQPGGSAYDESIFTSCNDANENGKEDIYFSADENIELSSFSGGTDNRRRNNDLVDADNFYDETSVPENAHRNDTDESQSIYEEIPAQKQSSFLQNFKNKVSWSGAMKGSKRSPLPAIPSGHTGPHTRREQRGPLNFEPIVESSQSDGTYEELPVLKA</sequence>